<dbReference type="Proteomes" id="UP000822142">
    <property type="component" value="Unassembled WGS sequence"/>
</dbReference>
<gene>
    <name evidence="3" type="ORF">G5A70_03550</name>
</gene>
<proteinExistence type="predicted"/>
<dbReference type="PANTHER" id="PTHR43156:SF2">
    <property type="entry name" value="STAGE II SPORULATION PROTEIN E"/>
    <property type="match status" value="1"/>
</dbReference>
<dbReference type="InterPro" id="IPR045768">
    <property type="entry name" value="SpoIIE_N"/>
</dbReference>
<dbReference type="PANTHER" id="PTHR43156">
    <property type="entry name" value="STAGE II SPORULATION PROTEIN E-RELATED"/>
    <property type="match status" value="1"/>
</dbReference>
<keyword evidence="1" id="KW-0378">Hydrolase</keyword>
<keyword evidence="4" id="KW-1185">Reference proteome</keyword>
<dbReference type="InterPro" id="IPR052016">
    <property type="entry name" value="Bact_Sigma-Reg"/>
</dbReference>
<name>A0ABX2I5L4_BLAHA</name>
<dbReference type="SUPFAM" id="SSF81606">
    <property type="entry name" value="PP2C-like"/>
    <property type="match status" value="1"/>
</dbReference>
<dbReference type="Gene3D" id="3.60.40.10">
    <property type="entry name" value="PPM-type phosphatase domain"/>
    <property type="match status" value="1"/>
</dbReference>
<organism evidence="3 4">
    <name type="scientific">Blautia hansenii</name>
    <name type="common">Ruminococcus hansenii</name>
    <dbReference type="NCBI Taxonomy" id="1322"/>
    <lineage>
        <taxon>Bacteria</taxon>
        <taxon>Bacillati</taxon>
        <taxon>Bacillota</taxon>
        <taxon>Clostridia</taxon>
        <taxon>Lachnospirales</taxon>
        <taxon>Lachnospiraceae</taxon>
        <taxon>Blautia</taxon>
    </lineage>
</organism>
<accession>A0ABX2I5L4</accession>
<evidence type="ECO:0000313" key="3">
    <source>
        <dbReference type="EMBL" id="NSJ85270.1"/>
    </source>
</evidence>
<sequence>MQEWIIAMLVISVLLILRDMAKTIFSEMKKSAATLAYDQHPQKEKMQRYADSFQKLADSFYGLPYRKDYLSSSEVDAMVTEVQEGLCRRCHLHQTCWIQHSVQSYQSVYHLIRVLEENDEEEFRKAKADLMEVCISQGKLVQELQRMVERERQNLIWNNKLLENRVAVAEQLSEMAQLMKSLSRDLFDVAEVDVQFREEFARRLKKKHILVRNVWSLDLPDGKVRYYAELKTKGGCISSGEAAAVLSGMCGSRMVARAEGKTLINRDFAIMGFAEEVNFKMLYGAVKITKEKETISGDNYTCATEENGQFFMCLSDGMGSGIEACRESESIVDTLEQLVEAGFSGETAAKMVNSVLNLKSRNGRFSTVDISMVDLYSGVCHFLKAGAATTFIKRDHWVEAISSTSLALGLVQQADFESSAKKLYEGDFLIMVTDGVLDALPPEEPEELMKEIILQTRASAAQELGRGILERVLTYSEYRATDDMTVLTAGLWRK</sequence>
<dbReference type="Pfam" id="PF07228">
    <property type="entry name" value="SpoIIE"/>
    <property type="match status" value="1"/>
</dbReference>
<reference evidence="3 4" key="1">
    <citation type="journal article" date="2020" name="Cell Host Microbe">
        <title>Functional and Genomic Variation between Human-Derived Isolates of Lachnospiraceae Reveals Inter- and Intra-Species Diversity.</title>
        <authorList>
            <person name="Sorbara M.T."/>
            <person name="Littmann E.R."/>
            <person name="Fontana E."/>
            <person name="Moody T.U."/>
            <person name="Kohout C.E."/>
            <person name="Gjonbalaj M."/>
            <person name="Eaton V."/>
            <person name="Seok R."/>
            <person name="Leiner I.M."/>
            <person name="Pamer E.G."/>
        </authorList>
    </citation>
    <scope>NUCLEOTIDE SEQUENCE [LARGE SCALE GENOMIC DNA]</scope>
    <source>
        <strain evidence="3 4">MSK.15.26</strain>
    </source>
</reference>
<dbReference type="InterPro" id="IPR001932">
    <property type="entry name" value="PPM-type_phosphatase-like_dom"/>
</dbReference>
<dbReference type="EMBL" id="JAAITA010000003">
    <property type="protein sequence ID" value="NSJ85270.1"/>
    <property type="molecule type" value="Genomic_DNA"/>
</dbReference>
<dbReference type="SMART" id="SM00331">
    <property type="entry name" value="PP2C_SIG"/>
    <property type="match status" value="1"/>
</dbReference>
<feature type="domain" description="PPM-type phosphatase" evidence="2">
    <location>
        <begin position="291"/>
        <end position="491"/>
    </location>
</feature>
<evidence type="ECO:0000259" key="2">
    <source>
        <dbReference type="SMART" id="SM00331"/>
    </source>
</evidence>
<dbReference type="Pfam" id="PF19732">
    <property type="entry name" value="SpoIIE_N"/>
    <property type="match status" value="1"/>
</dbReference>
<protein>
    <submittedName>
        <fullName evidence="3">SpoIIE family protein phosphatase</fullName>
    </submittedName>
</protein>
<comment type="caution">
    <text evidence="3">The sequence shown here is derived from an EMBL/GenBank/DDBJ whole genome shotgun (WGS) entry which is preliminary data.</text>
</comment>
<dbReference type="InterPro" id="IPR036457">
    <property type="entry name" value="PPM-type-like_dom_sf"/>
</dbReference>
<evidence type="ECO:0000313" key="4">
    <source>
        <dbReference type="Proteomes" id="UP000822142"/>
    </source>
</evidence>
<dbReference type="RefSeq" id="WP_173748089.1">
    <property type="nucleotide sequence ID" value="NZ_JAAITA010000003.1"/>
</dbReference>
<evidence type="ECO:0000256" key="1">
    <source>
        <dbReference type="ARBA" id="ARBA00022801"/>
    </source>
</evidence>